<reference evidence="2 3" key="1">
    <citation type="submission" date="2018-10" db="EMBL/GenBank/DDBJ databases">
        <title>Streptococcus hillyeri sp. nov., isolated from equine tracheal sample.</title>
        <authorList>
            <person name="Macfadyen A.C."/>
            <person name="Waller A."/>
            <person name="Paterson G.K."/>
        </authorList>
    </citation>
    <scope>NUCLEOTIDE SEQUENCE [LARGE SCALE GENOMIC DNA]</scope>
    <source>
        <strain evidence="2 3">28462</strain>
    </source>
</reference>
<protein>
    <submittedName>
        <fullName evidence="2">N-acetyltransferase family protein</fullName>
    </submittedName>
</protein>
<dbReference type="PROSITE" id="PS51186">
    <property type="entry name" value="GNAT"/>
    <property type="match status" value="1"/>
</dbReference>
<dbReference type="GO" id="GO:0016747">
    <property type="term" value="F:acyltransferase activity, transferring groups other than amino-acyl groups"/>
    <property type="evidence" value="ECO:0007669"/>
    <property type="project" value="InterPro"/>
</dbReference>
<sequence length="192" mass="22223">MSILIRPAQLSDAKDLLEIYAYYVMETAITFEYEVPTLKDFQQRMQSVQEFYPYLVAEEDGRILGYAYASAFHPRAAYAWSAEVTVYLDKAARGKKIGARLYESLESILKEMGVLNLNACIAQAEVEDDYLTNVSQSFHEKQGYQLVGTFHKSGYKFNRWYNMIWMEKLIGKHETDVPAVKSYHDLNKQKTI</sequence>
<gene>
    <name evidence="2" type="ORF">EAF07_06215</name>
</gene>
<keyword evidence="3" id="KW-1185">Reference proteome</keyword>
<dbReference type="AlphaFoldDB" id="A0A3L9DPF1"/>
<proteinExistence type="predicted"/>
<comment type="caution">
    <text evidence="2">The sequence shown here is derived from an EMBL/GenBank/DDBJ whole genome shotgun (WGS) entry which is preliminary data.</text>
</comment>
<dbReference type="CDD" id="cd04301">
    <property type="entry name" value="NAT_SF"/>
    <property type="match status" value="1"/>
</dbReference>
<feature type="domain" description="N-acetyltransferase" evidence="1">
    <location>
        <begin position="3"/>
        <end position="171"/>
    </location>
</feature>
<dbReference type="PANTHER" id="PTHR43072:SF8">
    <property type="entry name" value="ACYLTRANSFERASE FABY-RELATED"/>
    <property type="match status" value="1"/>
</dbReference>
<dbReference type="InterPro" id="IPR016181">
    <property type="entry name" value="Acyl_CoA_acyltransferase"/>
</dbReference>
<dbReference type="Pfam" id="PF13420">
    <property type="entry name" value="Acetyltransf_4"/>
    <property type="match status" value="1"/>
</dbReference>
<evidence type="ECO:0000313" key="3">
    <source>
        <dbReference type="Proteomes" id="UP000279194"/>
    </source>
</evidence>
<accession>A0A3L9DPF1</accession>
<dbReference type="Gene3D" id="3.40.630.30">
    <property type="match status" value="1"/>
</dbReference>
<dbReference type="Proteomes" id="UP000279194">
    <property type="component" value="Unassembled WGS sequence"/>
</dbReference>
<dbReference type="EMBL" id="RCVM01000011">
    <property type="protein sequence ID" value="RLY02885.1"/>
    <property type="molecule type" value="Genomic_DNA"/>
</dbReference>
<organism evidence="2 3">
    <name type="scientific">Streptococcus hillyeri</name>
    <dbReference type="NCBI Taxonomy" id="2282420"/>
    <lineage>
        <taxon>Bacteria</taxon>
        <taxon>Bacillati</taxon>
        <taxon>Bacillota</taxon>
        <taxon>Bacilli</taxon>
        <taxon>Lactobacillales</taxon>
        <taxon>Streptococcaceae</taxon>
        <taxon>Streptococcus</taxon>
    </lineage>
</organism>
<keyword evidence="2" id="KW-0808">Transferase</keyword>
<dbReference type="InterPro" id="IPR000182">
    <property type="entry name" value="GNAT_dom"/>
</dbReference>
<evidence type="ECO:0000259" key="1">
    <source>
        <dbReference type="PROSITE" id="PS51186"/>
    </source>
</evidence>
<dbReference type="SUPFAM" id="SSF55729">
    <property type="entry name" value="Acyl-CoA N-acyltransferases (Nat)"/>
    <property type="match status" value="1"/>
</dbReference>
<dbReference type="OrthoDB" id="9798006at2"/>
<dbReference type="RefSeq" id="WP_121835724.1">
    <property type="nucleotide sequence ID" value="NZ_CP163513.1"/>
</dbReference>
<evidence type="ECO:0000313" key="2">
    <source>
        <dbReference type="EMBL" id="RLY02885.1"/>
    </source>
</evidence>
<name>A0A3L9DPF1_9STRE</name>
<dbReference type="PANTHER" id="PTHR43072">
    <property type="entry name" value="N-ACETYLTRANSFERASE"/>
    <property type="match status" value="1"/>
</dbReference>